<evidence type="ECO:0000313" key="1">
    <source>
        <dbReference type="EMBL" id="BCJ34085.1"/>
    </source>
</evidence>
<sequence>MHPPATNPAAHAGPAARTNRYRDGVLNEYLLPGDGVFPEGITEGPDGVTFYVSSYAQGTIFRGHLDRAETEVWQPAGADGRTQAAGMAVDPAGRLLVCGGQTGRLFGYDTGSGALVARHRVPDPTLLNDVCVAGGYAYLTDSARPVLWRVPLGAAVGAPEEWLTVPDPGELPYLNGIVALDAGATLLVAAQGTGRLWRVEVATGTVEPVDVGGVPVNGDGMVVVGDLVYACDNIDLPDGGAEYVLTALRPAPDRRSAAIAGRWPQRLTDTPTTVAHLGDRLLLVHSQFAGQHDGSAAAPFTVGAVPVPPAG</sequence>
<dbReference type="EMBL" id="AP023355">
    <property type="protein sequence ID" value="BCJ34085.1"/>
    <property type="molecule type" value="Genomic_DNA"/>
</dbReference>
<dbReference type="Gene3D" id="2.120.10.30">
    <property type="entry name" value="TolB, C-terminal domain"/>
    <property type="match status" value="1"/>
</dbReference>
<dbReference type="KEGG" id="atl:Athai_15880"/>
<accession>A0A7R7DM59</accession>
<name>A0A7R7DM59_9ACTN</name>
<dbReference type="AlphaFoldDB" id="A0A7R7DM59"/>
<gene>
    <name evidence="1" type="ORF">Athai_15880</name>
</gene>
<dbReference type="SUPFAM" id="SSF63829">
    <property type="entry name" value="Calcium-dependent phosphotriesterase"/>
    <property type="match status" value="1"/>
</dbReference>
<protein>
    <recommendedName>
        <fullName evidence="3">Superoxide dismutase</fullName>
    </recommendedName>
</protein>
<dbReference type="InterPro" id="IPR011042">
    <property type="entry name" value="6-blade_b-propeller_TolB-like"/>
</dbReference>
<dbReference type="Proteomes" id="UP000611640">
    <property type="component" value="Chromosome"/>
</dbReference>
<proteinExistence type="predicted"/>
<keyword evidence="2" id="KW-1185">Reference proteome</keyword>
<organism evidence="1 2">
    <name type="scientific">Actinocatenispora thailandica</name>
    <dbReference type="NCBI Taxonomy" id="227318"/>
    <lineage>
        <taxon>Bacteria</taxon>
        <taxon>Bacillati</taxon>
        <taxon>Actinomycetota</taxon>
        <taxon>Actinomycetes</taxon>
        <taxon>Micromonosporales</taxon>
        <taxon>Micromonosporaceae</taxon>
        <taxon>Actinocatenispora</taxon>
    </lineage>
</organism>
<evidence type="ECO:0008006" key="3">
    <source>
        <dbReference type="Google" id="ProtNLM"/>
    </source>
</evidence>
<reference evidence="1 2" key="1">
    <citation type="submission" date="2020-08" db="EMBL/GenBank/DDBJ databases">
        <title>Whole genome shotgun sequence of Actinocatenispora thailandica NBRC 105041.</title>
        <authorList>
            <person name="Komaki H."/>
            <person name="Tamura T."/>
        </authorList>
    </citation>
    <scope>NUCLEOTIDE SEQUENCE [LARGE SCALE GENOMIC DNA]</scope>
    <source>
        <strain evidence="1 2">NBRC 105041</strain>
    </source>
</reference>
<evidence type="ECO:0000313" key="2">
    <source>
        <dbReference type="Proteomes" id="UP000611640"/>
    </source>
</evidence>